<accession>A0A5B7IQJ8</accession>
<gene>
    <name evidence="1" type="ORF">E2C01_077143</name>
</gene>
<sequence>MCYSDTPEQRTVKSSGCLVWYETVAKWCEFYKQATAKHTNPAVILAGDLMFAVAIGLPVH</sequence>
<dbReference type="AlphaFoldDB" id="A0A5B7IQJ8"/>
<organism evidence="1 2">
    <name type="scientific">Portunus trituberculatus</name>
    <name type="common">Swimming crab</name>
    <name type="synonym">Neptunus trituberculatus</name>
    <dbReference type="NCBI Taxonomy" id="210409"/>
    <lineage>
        <taxon>Eukaryota</taxon>
        <taxon>Metazoa</taxon>
        <taxon>Ecdysozoa</taxon>
        <taxon>Arthropoda</taxon>
        <taxon>Crustacea</taxon>
        <taxon>Multicrustacea</taxon>
        <taxon>Malacostraca</taxon>
        <taxon>Eumalacostraca</taxon>
        <taxon>Eucarida</taxon>
        <taxon>Decapoda</taxon>
        <taxon>Pleocyemata</taxon>
        <taxon>Brachyura</taxon>
        <taxon>Eubrachyura</taxon>
        <taxon>Portunoidea</taxon>
        <taxon>Portunidae</taxon>
        <taxon>Portuninae</taxon>
        <taxon>Portunus</taxon>
    </lineage>
</organism>
<dbReference type="Proteomes" id="UP000324222">
    <property type="component" value="Unassembled WGS sequence"/>
</dbReference>
<proteinExistence type="predicted"/>
<name>A0A5B7IQJ8_PORTR</name>
<keyword evidence="2" id="KW-1185">Reference proteome</keyword>
<comment type="caution">
    <text evidence="1">The sequence shown here is derived from an EMBL/GenBank/DDBJ whole genome shotgun (WGS) entry which is preliminary data.</text>
</comment>
<evidence type="ECO:0000313" key="1">
    <source>
        <dbReference type="EMBL" id="MPC82474.1"/>
    </source>
</evidence>
<evidence type="ECO:0000313" key="2">
    <source>
        <dbReference type="Proteomes" id="UP000324222"/>
    </source>
</evidence>
<reference evidence="1 2" key="1">
    <citation type="submission" date="2019-05" db="EMBL/GenBank/DDBJ databases">
        <title>Another draft genome of Portunus trituberculatus and its Hox gene families provides insights of decapod evolution.</title>
        <authorList>
            <person name="Jeong J.-H."/>
            <person name="Song I."/>
            <person name="Kim S."/>
            <person name="Choi T."/>
            <person name="Kim D."/>
            <person name="Ryu S."/>
            <person name="Kim W."/>
        </authorList>
    </citation>
    <scope>NUCLEOTIDE SEQUENCE [LARGE SCALE GENOMIC DNA]</scope>
    <source>
        <tissue evidence="1">Muscle</tissue>
    </source>
</reference>
<dbReference type="EMBL" id="VSRR010059870">
    <property type="protein sequence ID" value="MPC82474.1"/>
    <property type="molecule type" value="Genomic_DNA"/>
</dbReference>
<protein>
    <submittedName>
        <fullName evidence="1">Uncharacterized protein</fullName>
    </submittedName>
</protein>